<protein>
    <recommendedName>
        <fullName evidence="1">non-specific serine/threonine protein kinase</fullName>
        <ecNumber evidence="1">2.7.11.1</ecNumber>
    </recommendedName>
</protein>
<feature type="transmembrane region" description="Helical" evidence="10">
    <location>
        <begin position="331"/>
        <end position="354"/>
    </location>
</feature>
<dbReference type="HOGENOM" id="CLU_000288_135_5_3"/>
<evidence type="ECO:0000313" key="13">
    <source>
        <dbReference type="Proteomes" id="UP000003835"/>
    </source>
</evidence>
<accession>B4W3Y3</accession>
<proteinExistence type="predicted"/>
<evidence type="ECO:0000313" key="12">
    <source>
        <dbReference type="EMBL" id="EDX71077.1"/>
    </source>
</evidence>
<dbReference type="PROSITE" id="PS50011">
    <property type="entry name" value="PROTEIN_KINASE_DOM"/>
    <property type="match status" value="1"/>
</dbReference>
<keyword evidence="2" id="KW-0723">Serine/threonine-protein kinase</keyword>
<feature type="domain" description="Protein kinase" evidence="11">
    <location>
        <begin position="1"/>
        <end position="245"/>
    </location>
</feature>
<evidence type="ECO:0000256" key="8">
    <source>
        <dbReference type="ARBA" id="ARBA00048679"/>
    </source>
</evidence>
<evidence type="ECO:0000256" key="7">
    <source>
        <dbReference type="ARBA" id="ARBA00047899"/>
    </source>
</evidence>
<evidence type="ECO:0000256" key="6">
    <source>
        <dbReference type="ARBA" id="ARBA00022840"/>
    </source>
</evidence>
<dbReference type="PANTHER" id="PTHR24363">
    <property type="entry name" value="SERINE/THREONINE PROTEIN KINASE"/>
    <property type="match status" value="1"/>
</dbReference>
<reference evidence="12 13" key="1">
    <citation type="submission" date="2008-07" db="EMBL/GenBank/DDBJ databases">
        <authorList>
            <person name="Tandeau de Marsac N."/>
            <person name="Ferriera S."/>
            <person name="Johnson J."/>
            <person name="Kravitz S."/>
            <person name="Beeson K."/>
            <person name="Sutton G."/>
            <person name="Rogers Y.-H."/>
            <person name="Friedman R."/>
            <person name="Frazier M."/>
            <person name="Venter J.C."/>
        </authorList>
    </citation>
    <scope>NUCLEOTIDE SEQUENCE [LARGE SCALE GENOMIC DNA]</scope>
    <source>
        <strain evidence="12 13">PCC 7420</strain>
    </source>
</reference>
<keyword evidence="4" id="KW-0547">Nucleotide-binding</keyword>
<evidence type="ECO:0000256" key="3">
    <source>
        <dbReference type="ARBA" id="ARBA00022679"/>
    </source>
</evidence>
<dbReference type="Pfam" id="PF00069">
    <property type="entry name" value="Pkinase"/>
    <property type="match status" value="1"/>
</dbReference>
<evidence type="ECO:0000256" key="5">
    <source>
        <dbReference type="ARBA" id="ARBA00022777"/>
    </source>
</evidence>
<keyword evidence="13" id="KW-1185">Reference proteome</keyword>
<evidence type="ECO:0000256" key="10">
    <source>
        <dbReference type="SAM" id="Phobius"/>
    </source>
</evidence>
<keyword evidence="10" id="KW-1133">Transmembrane helix</keyword>
<dbReference type="SUPFAM" id="SSF56112">
    <property type="entry name" value="Protein kinase-like (PK-like)"/>
    <property type="match status" value="1"/>
</dbReference>
<comment type="catalytic activity">
    <reaction evidence="8">
        <text>L-seryl-[protein] + ATP = O-phospho-L-seryl-[protein] + ADP + H(+)</text>
        <dbReference type="Rhea" id="RHEA:17989"/>
        <dbReference type="Rhea" id="RHEA-COMP:9863"/>
        <dbReference type="Rhea" id="RHEA-COMP:11604"/>
        <dbReference type="ChEBI" id="CHEBI:15378"/>
        <dbReference type="ChEBI" id="CHEBI:29999"/>
        <dbReference type="ChEBI" id="CHEBI:30616"/>
        <dbReference type="ChEBI" id="CHEBI:83421"/>
        <dbReference type="ChEBI" id="CHEBI:456216"/>
        <dbReference type="EC" id="2.7.11.1"/>
    </reaction>
</comment>
<evidence type="ECO:0000256" key="9">
    <source>
        <dbReference type="SAM" id="MobiDB-lite"/>
    </source>
</evidence>
<evidence type="ECO:0000256" key="2">
    <source>
        <dbReference type="ARBA" id="ARBA00022527"/>
    </source>
</evidence>
<organism evidence="12 13">
    <name type="scientific">Coleofasciculus chthonoplastes PCC 7420</name>
    <dbReference type="NCBI Taxonomy" id="118168"/>
    <lineage>
        <taxon>Bacteria</taxon>
        <taxon>Bacillati</taxon>
        <taxon>Cyanobacteriota</taxon>
        <taxon>Cyanophyceae</taxon>
        <taxon>Coleofasciculales</taxon>
        <taxon>Coleofasciculaceae</taxon>
        <taxon>Coleofasciculus</taxon>
    </lineage>
</organism>
<sequence length="385" mass="42632">MRYCVVKQFQPSDQLSPSQLAKAQELFEQEAEVLEKLGNTHPQIPNLYAFFPLTVAKLSQPDTQDKYFYLVQEFIDGQDLEEELQAKGIFSEPEVIEILREMLAVLKFVHENGSIHRDIKPSNIMRHRNGRLYLLDFGAVKQVSKTAGERSSRSSTGIYSPGYAPPEQMRGGEVKPSSDLYALAVTIVVLLTGKDLKDLRDSHTNCWHWKQYIQVSNTLADVLDKLLLEAPVQRFQSAQEVIDFMDSTPLSPPTQSSQQPHSPIPPIPPIPPRSLSEIFAKAAFVGFEGGLLFIVINSLLGISGISVGVLGMVFGGLVYTQYNHRIKNKNLLIISGITFAVLLIPLLGSGWSILEVVLTGGIAAASAIAITALFRLMYLLLSRLL</sequence>
<keyword evidence="3" id="KW-0808">Transferase</keyword>
<keyword evidence="5 12" id="KW-0418">Kinase</keyword>
<dbReference type="SMART" id="SM00220">
    <property type="entry name" value="S_TKc"/>
    <property type="match status" value="1"/>
</dbReference>
<keyword evidence="10" id="KW-0472">Membrane</keyword>
<evidence type="ECO:0000259" key="11">
    <source>
        <dbReference type="PROSITE" id="PS50011"/>
    </source>
</evidence>
<name>B4W3Y3_9CYAN</name>
<dbReference type="STRING" id="118168.MC7420_4264"/>
<dbReference type="GO" id="GO:0004674">
    <property type="term" value="F:protein serine/threonine kinase activity"/>
    <property type="evidence" value="ECO:0007669"/>
    <property type="project" value="UniProtKB-KW"/>
</dbReference>
<feature type="region of interest" description="Disordered" evidence="9">
    <location>
        <begin position="146"/>
        <end position="172"/>
    </location>
</feature>
<dbReference type="InterPro" id="IPR000719">
    <property type="entry name" value="Prot_kinase_dom"/>
</dbReference>
<dbReference type="EMBL" id="DS989876">
    <property type="protein sequence ID" value="EDX71077.1"/>
    <property type="molecule type" value="Genomic_DNA"/>
</dbReference>
<dbReference type="Proteomes" id="UP000003835">
    <property type="component" value="Unassembled WGS sequence"/>
</dbReference>
<dbReference type="CDD" id="cd14014">
    <property type="entry name" value="STKc_PknB_like"/>
    <property type="match status" value="1"/>
</dbReference>
<dbReference type="InterPro" id="IPR011009">
    <property type="entry name" value="Kinase-like_dom_sf"/>
</dbReference>
<comment type="catalytic activity">
    <reaction evidence="7">
        <text>L-threonyl-[protein] + ATP = O-phospho-L-threonyl-[protein] + ADP + H(+)</text>
        <dbReference type="Rhea" id="RHEA:46608"/>
        <dbReference type="Rhea" id="RHEA-COMP:11060"/>
        <dbReference type="Rhea" id="RHEA-COMP:11605"/>
        <dbReference type="ChEBI" id="CHEBI:15378"/>
        <dbReference type="ChEBI" id="CHEBI:30013"/>
        <dbReference type="ChEBI" id="CHEBI:30616"/>
        <dbReference type="ChEBI" id="CHEBI:61977"/>
        <dbReference type="ChEBI" id="CHEBI:456216"/>
        <dbReference type="EC" id="2.7.11.1"/>
    </reaction>
</comment>
<evidence type="ECO:0000256" key="4">
    <source>
        <dbReference type="ARBA" id="ARBA00022741"/>
    </source>
</evidence>
<dbReference type="EC" id="2.7.11.1" evidence="1"/>
<keyword evidence="6" id="KW-0067">ATP-binding</keyword>
<dbReference type="AlphaFoldDB" id="B4W3Y3"/>
<evidence type="ECO:0000256" key="1">
    <source>
        <dbReference type="ARBA" id="ARBA00012513"/>
    </source>
</evidence>
<keyword evidence="10" id="KW-0812">Transmembrane</keyword>
<feature type="transmembrane region" description="Helical" evidence="10">
    <location>
        <begin position="360"/>
        <end position="381"/>
    </location>
</feature>
<dbReference type="eggNOG" id="COG0515">
    <property type="taxonomic scope" value="Bacteria"/>
</dbReference>
<gene>
    <name evidence="12" type="ORF">MC7420_4264</name>
</gene>
<dbReference type="GO" id="GO:0005524">
    <property type="term" value="F:ATP binding"/>
    <property type="evidence" value="ECO:0007669"/>
    <property type="project" value="UniProtKB-KW"/>
</dbReference>
<dbReference type="PANTHER" id="PTHR24363:SF0">
    <property type="entry name" value="SERINE_THREONINE KINASE LIKE DOMAIN CONTAINING 1"/>
    <property type="match status" value="1"/>
</dbReference>
<dbReference type="Gene3D" id="1.10.510.10">
    <property type="entry name" value="Transferase(Phosphotransferase) domain 1"/>
    <property type="match status" value="1"/>
</dbReference>
<feature type="transmembrane region" description="Helical" evidence="10">
    <location>
        <begin position="291"/>
        <end position="319"/>
    </location>
</feature>